<keyword evidence="3" id="KW-1185">Reference proteome</keyword>
<proteinExistence type="predicted"/>
<dbReference type="eggNOG" id="KOG2501">
    <property type="taxonomic scope" value="Eukaryota"/>
</dbReference>
<evidence type="ECO:0000313" key="3">
    <source>
        <dbReference type="Proteomes" id="UP000014500"/>
    </source>
</evidence>
<dbReference type="PROSITE" id="PS51352">
    <property type="entry name" value="THIOREDOXIN_2"/>
    <property type="match status" value="1"/>
</dbReference>
<protein>
    <recommendedName>
        <fullName evidence="1">Thioredoxin domain-containing protein</fullName>
    </recommendedName>
</protein>
<name>T1J3B1_STRMM</name>
<dbReference type="InterPro" id="IPR036249">
    <property type="entry name" value="Thioredoxin-like_sf"/>
</dbReference>
<dbReference type="HOGENOM" id="CLU_1152976_0_0_1"/>
<organism evidence="2 3">
    <name type="scientific">Strigamia maritima</name>
    <name type="common">European centipede</name>
    <name type="synonym">Geophilus maritimus</name>
    <dbReference type="NCBI Taxonomy" id="126957"/>
    <lineage>
        <taxon>Eukaryota</taxon>
        <taxon>Metazoa</taxon>
        <taxon>Ecdysozoa</taxon>
        <taxon>Arthropoda</taxon>
        <taxon>Myriapoda</taxon>
        <taxon>Chilopoda</taxon>
        <taxon>Pleurostigmophora</taxon>
        <taxon>Geophilomorpha</taxon>
        <taxon>Linotaeniidae</taxon>
        <taxon>Strigamia</taxon>
    </lineage>
</organism>
<dbReference type="InterPro" id="IPR013766">
    <property type="entry name" value="Thioredoxin_domain"/>
</dbReference>
<dbReference type="Pfam" id="PF13905">
    <property type="entry name" value="Thioredoxin_8"/>
    <property type="match status" value="2"/>
</dbReference>
<dbReference type="GO" id="GO:0007600">
    <property type="term" value="P:sensory perception"/>
    <property type="evidence" value="ECO:0007669"/>
    <property type="project" value="InterPro"/>
</dbReference>
<dbReference type="PhylomeDB" id="T1J3B1"/>
<dbReference type="InterPro" id="IPR029519">
    <property type="entry name" value="RdCVF2"/>
</dbReference>
<dbReference type="STRING" id="126957.T1J3B1"/>
<reference evidence="3" key="1">
    <citation type="submission" date="2011-05" db="EMBL/GenBank/DDBJ databases">
        <authorList>
            <person name="Richards S.R."/>
            <person name="Qu J."/>
            <person name="Jiang H."/>
            <person name="Jhangiani S.N."/>
            <person name="Agravi P."/>
            <person name="Goodspeed R."/>
            <person name="Gross S."/>
            <person name="Mandapat C."/>
            <person name="Jackson L."/>
            <person name="Mathew T."/>
            <person name="Pu L."/>
            <person name="Thornton R."/>
            <person name="Saada N."/>
            <person name="Wilczek-Boney K.B."/>
            <person name="Lee S."/>
            <person name="Kovar C."/>
            <person name="Wu Y."/>
            <person name="Scherer S.E."/>
            <person name="Worley K.C."/>
            <person name="Muzny D.M."/>
            <person name="Gibbs R."/>
        </authorList>
    </citation>
    <scope>NUCLEOTIDE SEQUENCE</scope>
    <source>
        <strain evidence="3">Brora</strain>
    </source>
</reference>
<dbReference type="EMBL" id="JH431820">
    <property type="status" value="NOT_ANNOTATED_CDS"/>
    <property type="molecule type" value="Genomic_DNA"/>
</dbReference>
<dbReference type="SUPFAM" id="SSF52833">
    <property type="entry name" value="Thioredoxin-like"/>
    <property type="match status" value="2"/>
</dbReference>
<evidence type="ECO:0000259" key="1">
    <source>
        <dbReference type="PROSITE" id="PS51352"/>
    </source>
</evidence>
<dbReference type="Proteomes" id="UP000014500">
    <property type="component" value="Unassembled WGS sequence"/>
</dbReference>
<dbReference type="GO" id="GO:0045494">
    <property type="term" value="P:photoreceptor cell maintenance"/>
    <property type="evidence" value="ECO:0007669"/>
    <property type="project" value="InterPro"/>
</dbReference>
<dbReference type="InterPro" id="IPR012336">
    <property type="entry name" value="Thioredoxin-like_fold"/>
</dbReference>
<dbReference type="CDD" id="cd02966">
    <property type="entry name" value="TlpA_like_family"/>
    <property type="match status" value="1"/>
</dbReference>
<dbReference type="Gene3D" id="3.40.30.10">
    <property type="entry name" value="Glutaredoxin"/>
    <property type="match status" value="2"/>
</dbReference>
<dbReference type="PANTHER" id="PTHR46762:SF1">
    <property type="entry name" value="NUCLEOREDOXIN-LIKE PROTEIN 2"/>
    <property type="match status" value="1"/>
</dbReference>
<dbReference type="PANTHER" id="PTHR46762">
    <property type="entry name" value="NUCLEOREDOXIN-LIKE PROTEIN 2"/>
    <property type="match status" value="1"/>
</dbReference>
<dbReference type="AlphaFoldDB" id="T1J3B1"/>
<accession>T1J3B1</accession>
<dbReference type="OMA" id="YMRESHA"/>
<sequence length="241" mass="27836">MLGDRNMDSLQGKTLIRKSGEEVLADTALAAADIVCYYFSAHWCPPCRMFTPVLAEFYSELKSSNKNIEVIFVSSDRTVQEMMQYMKEDHGDWIAVPFSDPLVHARWCLPCRRFTQLLAEFYNELKWRTEPFEVIFVSLDSNDEEMINYMRESHADWLSISVDRKDNLCDILRDWFGVEGIPALIILRRNGYVITMEGAMDIQVRGIEAFYSWLDGSGITLSPQTVSSLTFDDDDDRFSPF</sequence>
<reference evidence="2" key="2">
    <citation type="submission" date="2015-02" db="UniProtKB">
        <authorList>
            <consortium name="EnsemblMetazoa"/>
        </authorList>
    </citation>
    <scope>IDENTIFICATION</scope>
</reference>
<evidence type="ECO:0000313" key="2">
    <source>
        <dbReference type="EnsemblMetazoa" id="SMAR008073-PA"/>
    </source>
</evidence>
<feature type="domain" description="Thioredoxin" evidence="1">
    <location>
        <begin position="1"/>
        <end position="152"/>
    </location>
</feature>
<dbReference type="EnsemblMetazoa" id="SMAR008073-RA">
    <property type="protein sequence ID" value="SMAR008073-PA"/>
    <property type="gene ID" value="SMAR008073"/>
</dbReference>